<dbReference type="InParanoid" id="G9ENP3"/>
<dbReference type="eggNOG" id="COG3774">
    <property type="taxonomic scope" value="Bacteria"/>
</dbReference>
<dbReference type="InterPro" id="IPR007577">
    <property type="entry name" value="GlycoTrfase_DXD_sugar-bd_CS"/>
</dbReference>
<dbReference type="SUPFAM" id="SSF53448">
    <property type="entry name" value="Nucleotide-diphospho-sugar transferases"/>
    <property type="match status" value="1"/>
</dbReference>
<dbReference type="Gene3D" id="3.90.550.20">
    <property type="match status" value="1"/>
</dbReference>
<organism evidence="1 2">
    <name type="scientific">Legionella drancourtii LLAP12</name>
    <dbReference type="NCBI Taxonomy" id="658187"/>
    <lineage>
        <taxon>Bacteria</taxon>
        <taxon>Pseudomonadati</taxon>
        <taxon>Pseudomonadota</taxon>
        <taxon>Gammaproteobacteria</taxon>
        <taxon>Legionellales</taxon>
        <taxon>Legionellaceae</taxon>
        <taxon>Legionella</taxon>
    </lineage>
</organism>
<dbReference type="AlphaFoldDB" id="G9ENP3"/>
<evidence type="ECO:0000313" key="2">
    <source>
        <dbReference type="Proteomes" id="UP000002770"/>
    </source>
</evidence>
<evidence type="ECO:0000313" key="1">
    <source>
        <dbReference type="EMBL" id="EHL31066.1"/>
    </source>
</evidence>
<keyword evidence="2" id="KW-1185">Reference proteome</keyword>
<gene>
    <name evidence="1" type="ORF">LDG_6868</name>
</gene>
<proteinExistence type="predicted"/>
<protein>
    <recommendedName>
        <fullName evidence="3">GT44 domain-containing protein</fullName>
    </recommendedName>
</protein>
<dbReference type="HOGENOM" id="CLU_602426_0_0_6"/>
<dbReference type="OrthoDB" id="5605951at2"/>
<dbReference type="RefSeq" id="WP_006870797.1">
    <property type="nucleotide sequence ID" value="NZ_JH413819.1"/>
</dbReference>
<sequence length="454" mass="52729">MILTKLQFIKSNEIIINALNNFLRKLIEIEQKYEIDNRLSSNSAPLFSSLQYESIEFASDEEEEGSYIYNDYLYGMILTIQEEKNKIEDETNGQESLFWTEIKDALLLLDIIFWQKPSDLENPIISVLHRIWFGSSLPENYQEFVLNFKKHNPHFKIILWTDFDTITSEEYGNFRAFCNKHNITLENIREHKNICNYDLIIEELDAVKSDPKNFRVHCVRASDLSRVAILIDQGGLYTDTDTDTYATLPEIDLPLGFLITKASRGKPVLNKRLNFAAIGYDFIAALPQNNILILAAEISRLDYTVYHENKDTRWQMSKQPHIHLASTIRLTGSSIFCALNYLLANNQLPEDKIDSLFYSPETYMPSYYHKSWLSHLDKHVDEIIGLTEEQRAEEQQSLENFLMEIDEVREKAFPTRVIKSNSSNLEKIGFFSSEVSQQKGLNFSAIYDALTSRF</sequence>
<evidence type="ECO:0008006" key="3">
    <source>
        <dbReference type="Google" id="ProtNLM"/>
    </source>
</evidence>
<accession>G9ENP3</accession>
<name>G9ENP3_9GAMM</name>
<dbReference type="Pfam" id="PF04488">
    <property type="entry name" value="Gly_transf_sug"/>
    <property type="match status" value="1"/>
</dbReference>
<dbReference type="EMBL" id="JH413819">
    <property type="protein sequence ID" value="EHL31066.1"/>
    <property type="molecule type" value="Genomic_DNA"/>
</dbReference>
<reference evidence="1 2" key="1">
    <citation type="journal article" date="2011" name="BMC Genomics">
        <title>Insight into cross-talk between intra-amoebal pathogens.</title>
        <authorList>
            <person name="Gimenez G."/>
            <person name="Bertelli C."/>
            <person name="Moliner C."/>
            <person name="Robert C."/>
            <person name="Raoult D."/>
            <person name="Fournier P.E."/>
            <person name="Greub G."/>
        </authorList>
    </citation>
    <scope>NUCLEOTIDE SEQUENCE [LARGE SCALE GENOMIC DNA]</scope>
    <source>
        <strain evidence="1 2">LLAP12</strain>
    </source>
</reference>
<dbReference type="Proteomes" id="UP000002770">
    <property type="component" value="Unassembled WGS sequence"/>
</dbReference>
<dbReference type="STRING" id="658187.LDG_6868"/>
<dbReference type="InterPro" id="IPR029044">
    <property type="entry name" value="Nucleotide-diphossugar_trans"/>
</dbReference>